<organism evidence="10 11">
    <name type="scientific">[Torrubiella] hemipterigena</name>
    <dbReference type="NCBI Taxonomy" id="1531966"/>
    <lineage>
        <taxon>Eukaryota</taxon>
        <taxon>Fungi</taxon>
        <taxon>Dikarya</taxon>
        <taxon>Ascomycota</taxon>
        <taxon>Pezizomycotina</taxon>
        <taxon>Sordariomycetes</taxon>
        <taxon>Hypocreomycetidae</taxon>
        <taxon>Hypocreales</taxon>
        <taxon>Clavicipitaceae</taxon>
        <taxon>Clavicipitaceae incertae sedis</taxon>
        <taxon>'Torrubiella' clade</taxon>
    </lineage>
</organism>
<dbReference type="PIRSF" id="PIRSF006060">
    <property type="entry name" value="AA_transporter"/>
    <property type="match status" value="1"/>
</dbReference>
<evidence type="ECO:0000313" key="11">
    <source>
        <dbReference type="Proteomes" id="UP000039046"/>
    </source>
</evidence>
<dbReference type="InterPro" id="IPR004840">
    <property type="entry name" value="Amino_acid_permease_CS"/>
</dbReference>
<name>A0A0A1T4W0_9HYPO</name>
<dbReference type="PROSITE" id="PS00218">
    <property type="entry name" value="AMINO_ACID_PERMEASE_1"/>
    <property type="match status" value="1"/>
</dbReference>
<keyword evidence="2" id="KW-0813">Transport</keyword>
<sequence>MASSTAIDARPPSSPTHKHNAITTTEEQHPLPERPEDTLRRALSARQVQMFSFAGVIGTGLFIGTGKALETGGPGSLLVCYTVVGAIVYLTMLSLGEMAAYMPISGSFCTFSSRFIDDAFGFTMTWISWFAAPVSMAADLVALQILIKYWTLDFPGWPVSLAVLVALVAANLISVRLYGEIEYWLGLLKVVTVVIFMIVGIVVNAGANTDHHYIGGENWRVPGGPFVGGAGGLASVFVSASLAYSGTESITFTAGETKNPTKTIPRAIKNVFWRVLLFYVVSVLLIGLNISYLDSRLLNKEKILRSPFTIILEMAGARAAGSFINAVIFTSAVSAGNHSIYIGGRLLYTLAIKGEAPCVFAKLTKNKVPWASLLATAFVSCLCFASSFVGSGQLWIWLQNLLGVSGQINWVVIGVLSIRFRAALKVQKKTHLLPFRNWTYPVGPWICVVLNTFILLVQGWTCFTPKFDAVNFVSFYIQLPVMLLLFVIRKVWKKTRAARISTMDLDTDAMTISDAEEENPPKDKMERMLNWFF</sequence>
<feature type="transmembrane region" description="Helical" evidence="8">
    <location>
        <begin position="370"/>
        <end position="389"/>
    </location>
</feature>
<comment type="subcellular location">
    <subcellularLocation>
        <location evidence="1">Membrane</location>
        <topology evidence="1">Multi-pass membrane protein</topology>
    </subcellularLocation>
</comment>
<dbReference type="GO" id="GO:0015171">
    <property type="term" value="F:amino acid transmembrane transporter activity"/>
    <property type="evidence" value="ECO:0007669"/>
    <property type="project" value="TreeGrafter"/>
</dbReference>
<feature type="transmembrane region" description="Helical" evidence="8">
    <location>
        <begin position="438"/>
        <end position="457"/>
    </location>
</feature>
<dbReference type="EMBL" id="CDHN01000001">
    <property type="protein sequence ID" value="CEJ81115.1"/>
    <property type="molecule type" value="Genomic_DNA"/>
</dbReference>
<dbReference type="FunFam" id="1.20.1740.10:FF:000001">
    <property type="entry name" value="Amino acid permease"/>
    <property type="match status" value="1"/>
</dbReference>
<evidence type="ECO:0000256" key="5">
    <source>
        <dbReference type="ARBA" id="ARBA00022989"/>
    </source>
</evidence>
<feature type="transmembrane region" description="Helical" evidence="8">
    <location>
        <begin position="126"/>
        <end position="147"/>
    </location>
</feature>
<dbReference type="Gene3D" id="1.20.1740.10">
    <property type="entry name" value="Amino acid/polyamine transporter I"/>
    <property type="match status" value="1"/>
</dbReference>
<evidence type="ECO:0000256" key="1">
    <source>
        <dbReference type="ARBA" id="ARBA00004141"/>
    </source>
</evidence>
<evidence type="ECO:0000256" key="6">
    <source>
        <dbReference type="ARBA" id="ARBA00023136"/>
    </source>
</evidence>
<feature type="transmembrane region" description="Helical" evidence="8">
    <location>
        <begin position="271"/>
        <end position="290"/>
    </location>
</feature>
<dbReference type="HOGENOM" id="CLU_007946_12_2_1"/>
<evidence type="ECO:0000313" key="10">
    <source>
        <dbReference type="EMBL" id="CEJ81115.1"/>
    </source>
</evidence>
<dbReference type="InterPro" id="IPR050524">
    <property type="entry name" value="APC_YAT"/>
</dbReference>
<feature type="transmembrane region" description="Helical" evidence="8">
    <location>
        <begin position="159"/>
        <end position="179"/>
    </location>
</feature>
<dbReference type="GO" id="GO:0016020">
    <property type="term" value="C:membrane"/>
    <property type="evidence" value="ECO:0007669"/>
    <property type="project" value="UniProtKB-SubCell"/>
</dbReference>
<feature type="transmembrane region" description="Helical" evidence="8">
    <location>
        <begin position="469"/>
        <end position="488"/>
    </location>
</feature>
<reference evidence="10 11" key="1">
    <citation type="journal article" date="2015" name="Genome Announc.">
        <title>Draft Genome Sequence and Gene Annotation of the Entomopathogenic Fungus Verticillium hemipterigenum.</title>
        <authorList>
            <person name="Horn F."/>
            <person name="Habel A."/>
            <person name="Scharf D.H."/>
            <person name="Dworschak J."/>
            <person name="Brakhage A.A."/>
            <person name="Guthke R."/>
            <person name="Hertweck C."/>
            <person name="Linde J."/>
        </authorList>
    </citation>
    <scope>NUCLEOTIDE SEQUENCE [LARGE SCALE GENOMIC DNA]</scope>
</reference>
<dbReference type="STRING" id="1531966.A0A0A1T4W0"/>
<protein>
    <recommendedName>
        <fullName evidence="9">Amino acid permease/ SLC12A domain-containing protein</fullName>
    </recommendedName>
</protein>
<keyword evidence="11" id="KW-1185">Reference proteome</keyword>
<dbReference type="Proteomes" id="UP000039046">
    <property type="component" value="Unassembled WGS sequence"/>
</dbReference>
<feature type="transmembrane region" description="Helical" evidence="8">
    <location>
        <begin position="226"/>
        <end position="244"/>
    </location>
</feature>
<evidence type="ECO:0000256" key="8">
    <source>
        <dbReference type="SAM" id="Phobius"/>
    </source>
</evidence>
<keyword evidence="3 8" id="KW-0812">Transmembrane</keyword>
<keyword evidence="6 8" id="KW-0472">Membrane</keyword>
<dbReference type="PANTHER" id="PTHR43341">
    <property type="entry name" value="AMINO ACID PERMEASE"/>
    <property type="match status" value="1"/>
</dbReference>
<evidence type="ECO:0000256" key="4">
    <source>
        <dbReference type="ARBA" id="ARBA00022970"/>
    </source>
</evidence>
<dbReference type="InterPro" id="IPR004841">
    <property type="entry name" value="AA-permease/SLC12A_dom"/>
</dbReference>
<keyword evidence="4" id="KW-0029">Amino-acid transport</keyword>
<dbReference type="PANTHER" id="PTHR43341:SF3">
    <property type="entry name" value="AMINO-ACID PERMEASE PB1C11.02-RELATED"/>
    <property type="match status" value="1"/>
</dbReference>
<gene>
    <name evidence="10" type="ORF">VHEMI01261</name>
</gene>
<accession>A0A0A1T4W0</accession>
<evidence type="ECO:0000256" key="7">
    <source>
        <dbReference type="SAM" id="MobiDB-lite"/>
    </source>
</evidence>
<dbReference type="OrthoDB" id="3900342at2759"/>
<feature type="transmembrane region" description="Helical" evidence="8">
    <location>
        <begin position="186"/>
        <end position="206"/>
    </location>
</feature>
<feature type="transmembrane region" description="Helical" evidence="8">
    <location>
        <begin position="50"/>
        <end position="69"/>
    </location>
</feature>
<keyword evidence="5 8" id="KW-1133">Transmembrane helix</keyword>
<evidence type="ECO:0000256" key="2">
    <source>
        <dbReference type="ARBA" id="ARBA00022448"/>
    </source>
</evidence>
<evidence type="ECO:0000256" key="3">
    <source>
        <dbReference type="ARBA" id="ARBA00022692"/>
    </source>
</evidence>
<dbReference type="AlphaFoldDB" id="A0A0A1T4W0"/>
<feature type="region of interest" description="Disordered" evidence="7">
    <location>
        <begin position="1"/>
        <end position="35"/>
    </location>
</feature>
<feature type="domain" description="Amino acid permease/ SLC12A" evidence="9">
    <location>
        <begin position="48"/>
        <end position="500"/>
    </location>
</feature>
<feature type="compositionally biased region" description="Basic and acidic residues" evidence="7">
    <location>
        <begin position="26"/>
        <end position="35"/>
    </location>
</feature>
<proteinExistence type="predicted"/>
<dbReference type="Pfam" id="PF00324">
    <property type="entry name" value="AA_permease"/>
    <property type="match status" value="1"/>
</dbReference>
<feature type="transmembrane region" description="Helical" evidence="8">
    <location>
        <begin position="395"/>
        <end position="418"/>
    </location>
</feature>
<feature type="transmembrane region" description="Helical" evidence="8">
    <location>
        <begin position="75"/>
        <end position="95"/>
    </location>
</feature>
<evidence type="ECO:0000259" key="9">
    <source>
        <dbReference type="Pfam" id="PF00324"/>
    </source>
</evidence>